<sequence>MRPKPRVLAVQHAASGGPGRFGDWLTEDGLDVDVVPAFDGTALPSRLEHDALLVLGGGYMPDDDAAAPWLPATRALVAQALTDAVPMFGICLGGQMIAAVGGGTVQADAGAPENGSTPVTIRSEAEDDPLFHGLPPIVPAIEHHVDAITALPPGAVWLAETGRCPYQAFRLGGHAWGVQFHPEAVPERILHWNSDRLRDQGYDRQELYAKAVADEPLSTPVWRLVAERFAGIVHDRHASSAPSTDLPDGTGRHGDRGSGPAGGSTGLQPHAPS</sequence>
<keyword evidence="4" id="KW-1185">Reference proteome</keyword>
<dbReference type="InterPro" id="IPR017926">
    <property type="entry name" value="GATASE"/>
</dbReference>
<dbReference type="PANTHER" id="PTHR42695:SF5">
    <property type="entry name" value="GLUTAMINE AMIDOTRANSFERASE YLR126C-RELATED"/>
    <property type="match status" value="1"/>
</dbReference>
<dbReference type="Pfam" id="PF00117">
    <property type="entry name" value="GATase"/>
    <property type="match status" value="1"/>
</dbReference>
<reference evidence="3 4" key="1">
    <citation type="submission" date="2016-10" db="EMBL/GenBank/DDBJ databases">
        <authorList>
            <person name="de Groot N.N."/>
        </authorList>
    </citation>
    <scope>NUCLEOTIDE SEQUENCE [LARGE SCALE GENOMIC DNA]</scope>
    <source>
        <strain evidence="3 4">DSM 43794</strain>
    </source>
</reference>
<dbReference type="CDD" id="cd01741">
    <property type="entry name" value="GATase1_1"/>
    <property type="match status" value="1"/>
</dbReference>
<dbReference type="SUPFAM" id="SSF52317">
    <property type="entry name" value="Class I glutamine amidotransferase-like"/>
    <property type="match status" value="1"/>
</dbReference>
<dbReference type="GO" id="GO:0005829">
    <property type="term" value="C:cytosol"/>
    <property type="evidence" value="ECO:0007669"/>
    <property type="project" value="TreeGrafter"/>
</dbReference>
<dbReference type="InterPro" id="IPR029062">
    <property type="entry name" value="Class_I_gatase-like"/>
</dbReference>
<feature type="domain" description="Glutamine amidotransferase" evidence="2">
    <location>
        <begin position="28"/>
        <end position="187"/>
    </location>
</feature>
<dbReference type="OrthoDB" id="5196541at2"/>
<keyword evidence="3" id="KW-0315">Glutamine amidotransferase</keyword>
<organism evidence="3 4">
    <name type="scientific">Thermostaphylospora chromogena</name>
    <dbReference type="NCBI Taxonomy" id="35622"/>
    <lineage>
        <taxon>Bacteria</taxon>
        <taxon>Bacillati</taxon>
        <taxon>Actinomycetota</taxon>
        <taxon>Actinomycetes</taxon>
        <taxon>Streptosporangiales</taxon>
        <taxon>Thermomonosporaceae</taxon>
        <taxon>Thermostaphylospora</taxon>
    </lineage>
</organism>
<evidence type="ECO:0000256" key="1">
    <source>
        <dbReference type="SAM" id="MobiDB-lite"/>
    </source>
</evidence>
<dbReference type="PROSITE" id="PS51273">
    <property type="entry name" value="GATASE_TYPE_1"/>
    <property type="match status" value="1"/>
</dbReference>
<dbReference type="GO" id="GO:0016740">
    <property type="term" value="F:transferase activity"/>
    <property type="evidence" value="ECO:0007669"/>
    <property type="project" value="UniProtKB-KW"/>
</dbReference>
<protein>
    <submittedName>
        <fullName evidence="3">GMP synthase-Glutamine amidotransferase</fullName>
    </submittedName>
</protein>
<gene>
    <name evidence="3" type="ORF">SAMN04489764_4595</name>
</gene>
<evidence type="ECO:0000259" key="2">
    <source>
        <dbReference type="Pfam" id="PF00117"/>
    </source>
</evidence>
<dbReference type="PANTHER" id="PTHR42695">
    <property type="entry name" value="GLUTAMINE AMIDOTRANSFERASE YLR126C-RELATED"/>
    <property type="match status" value="1"/>
</dbReference>
<dbReference type="Proteomes" id="UP000217103">
    <property type="component" value="Unassembled WGS sequence"/>
</dbReference>
<proteinExistence type="predicted"/>
<dbReference type="AlphaFoldDB" id="A0A1H1HN12"/>
<dbReference type="Gene3D" id="3.40.50.880">
    <property type="match status" value="1"/>
</dbReference>
<feature type="region of interest" description="Disordered" evidence="1">
    <location>
        <begin position="236"/>
        <end position="273"/>
    </location>
</feature>
<dbReference type="STRING" id="35622.SAMN04489764_4595"/>
<evidence type="ECO:0000313" key="3">
    <source>
        <dbReference type="EMBL" id="SDR26538.1"/>
    </source>
</evidence>
<accession>A0A1H1HN12</accession>
<name>A0A1H1HN12_9ACTN</name>
<evidence type="ECO:0000313" key="4">
    <source>
        <dbReference type="Proteomes" id="UP000217103"/>
    </source>
</evidence>
<dbReference type="EMBL" id="FNKK01000002">
    <property type="protein sequence ID" value="SDR26538.1"/>
    <property type="molecule type" value="Genomic_DNA"/>
</dbReference>
<dbReference type="RefSeq" id="WP_093261868.1">
    <property type="nucleotide sequence ID" value="NZ_FNKK01000002.1"/>
</dbReference>
<dbReference type="InterPro" id="IPR044992">
    <property type="entry name" value="ChyE-like"/>
</dbReference>
<keyword evidence="3" id="KW-0808">Transferase</keyword>